<reference evidence="2" key="1">
    <citation type="journal article" date="2014" name="Int. J. Syst. Evol. Microbiol.">
        <title>Complete genome sequence of Corynebacterium casei LMG S-19264T (=DSM 44701T), isolated from a smear-ripened cheese.</title>
        <authorList>
            <consortium name="US DOE Joint Genome Institute (JGI-PGF)"/>
            <person name="Walter F."/>
            <person name="Albersmeier A."/>
            <person name="Kalinowski J."/>
            <person name="Ruckert C."/>
        </authorList>
    </citation>
    <scope>NUCLEOTIDE SEQUENCE</scope>
    <source>
        <strain evidence="2">JCM 3086</strain>
    </source>
</reference>
<accession>A0A917NV95</accession>
<reference evidence="2" key="2">
    <citation type="submission" date="2020-09" db="EMBL/GenBank/DDBJ databases">
        <authorList>
            <person name="Sun Q."/>
            <person name="Ohkuma M."/>
        </authorList>
    </citation>
    <scope>NUCLEOTIDE SEQUENCE</scope>
    <source>
        <strain evidence="2">JCM 3086</strain>
    </source>
</reference>
<proteinExistence type="predicted"/>
<dbReference type="Gene3D" id="2.160.20.160">
    <property type="match status" value="1"/>
</dbReference>
<evidence type="ECO:0000313" key="3">
    <source>
        <dbReference type="Proteomes" id="UP000657574"/>
    </source>
</evidence>
<dbReference type="AlphaFoldDB" id="A0A917NV95"/>
<organism evidence="2 3">
    <name type="scientific">Streptomyces brasiliensis</name>
    <dbReference type="NCBI Taxonomy" id="1954"/>
    <lineage>
        <taxon>Bacteria</taxon>
        <taxon>Bacillati</taxon>
        <taxon>Actinomycetota</taxon>
        <taxon>Actinomycetes</taxon>
        <taxon>Kitasatosporales</taxon>
        <taxon>Streptomycetaceae</taxon>
        <taxon>Streptomyces</taxon>
    </lineage>
</organism>
<dbReference type="SUPFAM" id="SSF51120">
    <property type="entry name" value="beta-Roll"/>
    <property type="match status" value="1"/>
</dbReference>
<sequence>MSLRPTTFRAGTVGLGAGALAVAAAAVLVGARVSGGDPEQAQPAPPPATRTAAARVSSDDNKVYYTAADGQTNKVVITFTHNADFTTYTFTIRDDVAITSGAGCVHPDATDRKLVACTSTAPGDEASDLTSLVVNLDDGDDRLKMDPAGPAYTEIFGGDGDDVLLGGGRDVFYGGNGDDRIEGGGGAYGEGANGGPGDDVLTGCGEYCHP</sequence>
<protein>
    <recommendedName>
        <fullName evidence="4">Calcium-binding protein</fullName>
    </recommendedName>
</protein>
<dbReference type="PRINTS" id="PR00313">
    <property type="entry name" value="CABNDNGRPT"/>
</dbReference>
<evidence type="ECO:0000256" key="1">
    <source>
        <dbReference type="SAM" id="MobiDB-lite"/>
    </source>
</evidence>
<keyword evidence="3" id="KW-1185">Reference proteome</keyword>
<dbReference type="InterPro" id="IPR011049">
    <property type="entry name" value="Serralysin-like_metalloprot_C"/>
</dbReference>
<comment type="caution">
    <text evidence="2">The sequence shown here is derived from an EMBL/GenBank/DDBJ whole genome shotgun (WGS) entry which is preliminary data.</text>
</comment>
<dbReference type="EMBL" id="BMQA01000014">
    <property type="protein sequence ID" value="GGJ28220.1"/>
    <property type="molecule type" value="Genomic_DNA"/>
</dbReference>
<dbReference type="RefSeq" id="WP_189312968.1">
    <property type="nucleotide sequence ID" value="NZ_BMQA01000014.1"/>
</dbReference>
<dbReference type="Proteomes" id="UP000657574">
    <property type="component" value="Unassembled WGS sequence"/>
</dbReference>
<feature type="region of interest" description="Disordered" evidence="1">
    <location>
        <begin position="34"/>
        <end position="55"/>
    </location>
</feature>
<gene>
    <name evidence="2" type="ORF">GCM10010121_044450</name>
</gene>
<name>A0A917NV95_9ACTN</name>
<evidence type="ECO:0008006" key="4">
    <source>
        <dbReference type="Google" id="ProtNLM"/>
    </source>
</evidence>
<evidence type="ECO:0000313" key="2">
    <source>
        <dbReference type="EMBL" id="GGJ28220.1"/>
    </source>
</evidence>